<dbReference type="EMBL" id="BAAABM010000037">
    <property type="protein sequence ID" value="GAA0345509.1"/>
    <property type="molecule type" value="Genomic_DNA"/>
</dbReference>
<evidence type="ECO:0000256" key="3">
    <source>
        <dbReference type="ARBA" id="ARBA00022634"/>
    </source>
</evidence>
<protein>
    <recommendedName>
        <fullName evidence="2">ribonucleoside-diphosphate reductase</fullName>
        <ecNumber evidence="2">1.17.4.1</ecNumber>
    </recommendedName>
</protein>
<keyword evidence="4" id="KW-0547">Nucleotide-binding</keyword>
<evidence type="ECO:0000259" key="6">
    <source>
        <dbReference type="Pfam" id="PF12637"/>
    </source>
</evidence>
<evidence type="ECO:0000256" key="2">
    <source>
        <dbReference type="ARBA" id="ARBA00012274"/>
    </source>
</evidence>
<accession>A0ABN0WSE7</accession>
<proteinExistence type="inferred from homology"/>
<dbReference type="InterPro" id="IPR024434">
    <property type="entry name" value="TSCPD_dom"/>
</dbReference>
<comment type="catalytic activity">
    <reaction evidence="5">
        <text>a 2'-deoxyribonucleoside 5'-diphosphate + [thioredoxin]-disulfide + H2O = a ribonucleoside 5'-diphosphate + [thioredoxin]-dithiol</text>
        <dbReference type="Rhea" id="RHEA:23252"/>
        <dbReference type="Rhea" id="RHEA-COMP:10698"/>
        <dbReference type="Rhea" id="RHEA-COMP:10700"/>
        <dbReference type="ChEBI" id="CHEBI:15377"/>
        <dbReference type="ChEBI" id="CHEBI:29950"/>
        <dbReference type="ChEBI" id="CHEBI:50058"/>
        <dbReference type="ChEBI" id="CHEBI:57930"/>
        <dbReference type="ChEBI" id="CHEBI:73316"/>
        <dbReference type="EC" id="1.17.4.1"/>
    </reaction>
</comment>
<dbReference type="Proteomes" id="UP001501822">
    <property type="component" value="Unassembled WGS sequence"/>
</dbReference>
<dbReference type="EC" id="1.17.4.1" evidence="2"/>
<keyword evidence="3" id="KW-0237">DNA synthesis</keyword>
<evidence type="ECO:0000313" key="7">
    <source>
        <dbReference type="EMBL" id="GAA0345509.1"/>
    </source>
</evidence>
<comment type="caution">
    <text evidence="7">The sequence shown here is derived from an EMBL/GenBank/DDBJ whole genome shotgun (WGS) entry which is preliminary data.</text>
</comment>
<keyword evidence="8" id="KW-1185">Reference proteome</keyword>
<evidence type="ECO:0000256" key="5">
    <source>
        <dbReference type="ARBA" id="ARBA00047754"/>
    </source>
</evidence>
<reference evidence="7 8" key="1">
    <citation type="journal article" date="2019" name="Int. J. Syst. Evol. Microbiol.">
        <title>The Global Catalogue of Microorganisms (GCM) 10K type strain sequencing project: providing services to taxonomists for standard genome sequencing and annotation.</title>
        <authorList>
            <consortium name="The Broad Institute Genomics Platform"/>
            <consortium name="The Broad Institute Genome Sequencing Center for Infectious Disease"/>
            <person name="Wu L."/>
            <person name="Ma J."/>
        </authorList>
    </citation>
    <scope>NUCLEOTIDE SEQUENCE [LARGE SCALE GENOMIC DNA]</scope>
    <source>
        <strain evidence="7 8">JCM 3146</strain>
    </source>
</reference>
<name>A0ABN0WSE7_9ACTN</name>
<gene>
    <name evidence="7" type="ORF">GCM10010151_38820</name>
</gene>
<dbReference type="RefSeq" id="WP_252808407.1">
    <property type="nucleotide sequence ID" value="NZ_BAAABM010000037.1"/>
</dbReference>
<feature type="domain" description="TSCPD" evidence="6">
    <location>
        <begin position="14"/>
        <end position="117"/>
    </location>
</feature>
<dbReference type="Pfam" id="PF12637">
    <property type="entry name" value="TSCPD"/>
    <property type="match status" value="1"/>
</dbReference>
<evidence type="ECO:0000256" key="4">
    <source>
        <dbReference type="ARBA" id="ARBA00022741"/>
    </source>
</evidence>
<evidence type="ECO:0000313" key="8">
    <source>
        <dbReference type="Proteomes" id="UP001501822"/>
    </source>
</evidence>
<evidence type="ECO:0000256" key="1">
    <source>
        <dbReference type="ARBA" id="ARBA00007405"/>
    </source>
</evidence>
<sequence>MTHPPSPRHQRQHLPRRRTGLTTTVTIGGERFALTANGRQDGTLGEVFIQWGKQGQTQTGLMDLYAVTLSVGLQRGVPLLDLVRQGMDLYFVPNGHTDDPEIPRVRSVVDWVARRLAIDWLPYETRAAEGILTIQERETAATDWLTAETAGVPALSSAISW</sequence>
<organism evidence="7 8">
    <name type="scientific">Actinoallomurus spadix</name>
    <dbReference type="NCBI Taxonomy" id="79912"/>
    <lineage>
        <taxon>Bacteria</taxon>
        <taxon>Bacillati</taxon>
        <taxon>Actinomycetota</taxon>
        <taxon>Actinomycetes</taxon>
        <taxon>Streptosporangiales</taxon>
        <taxon>Thermomonosporaceae</taxon>
        <taxon>Actinoallomurus</taxon>
    </lineage>
</organism>
<comment type="similarity">
    <text evidence="1">Belongs to the ribonucleoside diphosphate reductase class-2 family.</text>
</comment>